<accession>L1NEG8</accession>
<reference evidence="1 2" key="1">
    <citation type="submission" date="2012-05" db="EMBL/GenBank/DDBJ databases">
        <authorList>
            <person name="Weinstock G."/>
            <person name="Sodergren E."/>
            <person name="Lobos E.A."/>
            <person name="Fulton L."/>
            <person name="Fulton R."/>
            <person name="Courtney L."/>
            <person name="Fronick C."/>
            <person name="O'Laughlin M."/>
            <person name="Godfrey J."/>
            <person name="Wilson R.M."/>
            <person name="Miner T."/>
            <person name="Farmer C."/>
            <person name="Delehaunty K."/>
            <person name="Cordes M."/>
            <person name="Minx P."/>
            <person name="Tomlinson C."/>
            <person name="Chen J."/>
            <person name="Wollam A."/>
            <person name="Pepin K.H."/>
            <person name="Bhonagiri V."/>
            <person name="Zhang X."/>
            <person name="Suruliraj S."/>
            <person name="Warren W."/>
            <person name="Mitreva M."/>
            <person name="Mardis E.R."/>
            <person name="Wilson R.K."/>
        </authorList>
    </citation>
    <scope>NUCLEOTIDE SEQUENCE [LARGE SCALE GENOMIC DNA]</scope>
    <source>
        <strain evidence="1 2">F0037</strain>
    </source>
</reference>
<dbReference type="RefSeq" id="WP_005469117.1">
    <property type="nucleotide sequence ID" value="NZ_KB291045.1"/>
</dbReference>
<dbReference type="AlphaFoldDB" id="L1NEG8"/>
<sequence length="170" mass="19384">MEHLILPIIQHLAKGMPELSLVDEDYGQLEVIDENGKQMYPITYPAVLVDLEQVEWSNVSGGSQLGEARLKARLIIDCYEDTHIGSNTELFIQQREEMRRRMHVLLQGFRPMGEAGSSLVRIESKFYTFNHGIKVYQETYTCRVSEAIPQQTTRLSGQPKVHIDPSIAKP</sequence>
<dbReference type="PATRIC" id="fig|1127696.3.peg.741"/>
<evidence type="ECO:0000313" key="1">
    <source>
        <dbReference type="EMBL" id="EKY01763.1"/>
    </source>
</evidence>
<dbReference type="Proteomes" id="UP000010408">
    <property type="component" value="Unassembled WGS sequence"/>
</dbReference>
<dbReference type="HOGENOM" id="CLU_145898_0_0_10"/>
<evidence type="ECO:0000313" key="2">
    <source>
        <dbReference type="Proteomes" id="UP000010408"/>
    </source>
</evidence>
<dbReference type="EMBL" id="AMEQ01000024">
    <property type="protein sequence ID" value="EKY01763.1"/>
    <property type="molecule type" value="Genomic_DNA"/>
</dbReference>
<comment type="caution">
    <text evidence="1">The sequence shown here is derived from an EMBL/GenBank/DDBJ whole genome shotgun (WGS) entry which is preliminary data.</text>
</comment>
<organism evidence="1 2">
    <name type="scientific">Porphyromonas catoniae F0037</name>
    <dbReference type="NCBI Taxonomy" id="1127696"/>
    <lineage>
        <taxon>Bacteria</taxon>
        <taxon>Pseudomonadati</taxon>
        <taxon>Bacteroidota</taxon>
        <taxon>Bacteroidia</taxon>
        <taxon>Bacteroidales</taxon>
        <taxon>Porphyromonadaceae</taxon>
        <taxon>Porphyromonas</taxon>
    </lineage>
</organism>
<protein>
    <submittedName>
        <fullName evidence="1">Uncharacterized protein</fullName>
    </submittedName>
</protein>
<dbReference type="STRING" id="1127696.HMPREF9134_00823"/>
<name>L1NEG8_9PORP</name>
<proteinExistence type="predicted"/>
<gene>
    <name evidence="1" type="ORF">HMPREF9134_00823</name>
</gene>